<evidence type="ECO:0000259" key="1">
    <source>
        <dbReference type="Pfam" id="PF22936"/>
    </source>
</evidence>
<proteinExistence type="predicted"/>
<dbReference type="EMBL" id="CACSLK010027838">
    <property type="protein sequence ID" value="CAA0833289.1"/>
    <property type="molecule type" value="Genomic_DNA"/>
</dbReference>
<dbReference type="AlphaFoldDB" id="A0A9N7NF59"/>
<feature type="non-terminal residue" evidence="2">
    <location>
        <position position="1"/>
    </location>
</feature>
<evidence type="ECO:0000313" key="2">
    <source>
        <dbReference type="EMBL" id="CAA0833289.1"/>
    </source>
</evidence>
<feature type="non-terminal residue" evidence="2">
    <location>
        <position position="142"/>
    </location>
</feature>
<protein>
    <recommendedName>
        <fullName evidence="1">Retrovirus-related Pol polyprotein from transposon TNT 1-94-like beta-barrel domain-containing protein</fullName>
    </recommendedName>
</protein>
<keyword evidence="3" id="KW-1185">Reference proteome</keyword>
<feature type="domain" description="Retrovirus-related Pol polyprotein from transposon TNT 1-94-like beta-barrel" evidence="1">
    <location>
        <begin position="61"/>
        <end position="139"/>
    </location>
</feature>
<comment type="caution">
    <text evidence="2">The sequence shown here is derived from an EMBL/GenBank/DDBJ whole genome shotgun (WGS) entry which is preliminary data.</text>
</comment>
<dbReference type="InterPro" id="IPR054722">
    <property type="entry name" value="PolX-like_BBD"/>
</dbReference>
<gene>
    <name evidence="2" type="ORF">SHERM_28556</name>
</gene>
<organism evidence="2 3">
    <name type="scientific">Striga hermonthica</name>
    <name type="common">Purple witchweed</name>
    <name type="synonym">Buchnera hermonthica</name>
    <dbReference type="NCBI Taxonomy" id="68872"/>
    <lineage>
        <taxon>Eukaryota</taxon>
        <taxon>Viridiplantae</taxon>
        <taxon>Streptophyta</taxon>
        <taxon>Embryophyta</taxon>
        <taxon>Tracheophyta</taxon>
        <taxon>Spermatophyta</taxon>
        <taxon>Magnoliopsida</taxon>
        <taxon>eudicotyledons</taxon>
        <taxon>Gunneridae</taxon>
        <taxon>Pentapetalae</taxon>
        <taxon>asterids</taxon>
        <taxon>lamiids</taxon>
        <taxon>Lamiales</taxon>
        <taxon>Orobanchaceae</taxon>
        <taxon>Buchnereae</taxon>
        <taxon>Striga</taxon>
    </lineage>
</organism>
<dbReference type="Pfam" id="PF22936">
    <property type="entry name" value="Pol_BBD"/>
    <property type="match status" value="1"/>
</dbReference>
<name>A0A9N7NF59_STRHE</name>
<accession>A0A9N7NF59</accession>
<reference evidence="2" key="1">
    <citation type="submission" date="2019-12" db="EMBL/GenBank/DDBJ databases">
        <authorList>
            <person name="Scholes J."/>
        </authorList>
    </citation>
    <scope>NUCLEOTIDE SEQUENCE</scope>
</reference>
<sequence length="142" mass="15408">DCYYRFDSNFVSRNQSQAPSNSSASVNDNNLSSIQGYPSAHVACYGSQNSDTSQDFYSYPDSGATHHLTNDLNNLNMASGYGGSERVQIASGVGMHIAHLGNSLLKCPISSHPHTFLLNNLMHVPHITKNLISVSKFAKDNS</sequence>
<dbReference type="Proteomes" id="UP001153555">
    <property type="component" value="Unassembled WGS sequence"/>
</dbReference>
<evidence type="ECO:0000313" key="3">
    <source>
        <dbReference type="Proteomes" id="UP001153555"/>
    </source>
</evidence>
<dbReference type="OrthoDB" id="914038at2759"/>